<evidence type="ECO:0000313" key="1">
    <source>
        <dbReference type="EMBL" id="PKY40503.1"/>
    </source>
</evidence>
<protein>
    <submittedName>
        <fullName evidence="1">Uncharacterized protein</fullName>
    </submittedName>
</protein>
<dbReference type="VEuPathDB" id="FungiDB:RhiirFUN_006570"/>
<dbReference type="VEuPathDB" id="FungiDB:FUN_004403"/>
<proteinExistence type="predicted"/>
<keyword evidence="2" id="KW-1185">Reference proteome</keyword>
<organism evidence="1 2">
    <name type="scientific">Rhizophagus irregularis</name>
    <dbReference type="NCBI Taxonomy" id="588596"/>
    <lineage>
        <taxon>Eukaryota</taxon>
        <taxon>Fungi</taxon>
        <taxon>Fungi incertae sedis</taxon>
        <taxon>Mucoromycota</taxon>
        <taxon>Glomeromycotina</taxon>
        <taxon>Glomeromycetes</taxon>
        <taxon>Glomerales</taxon>
        <taxon>Glomeraceae</taxon>
        <taxon>Rhizophagus</taxon>
    </lineage>
</organism>
<evidence type="ECO:0000313" key="2">
    <source>
        <dbReference type="Proteomes" id="UP000234323"/>
    </source>
</evidence>
<dbReference type="AlphaFoldDB" id="A0A2I1G1L0"/>
<comment type="caution">
    <text evidence="1">The sequence shown here is derived from an EMBL/GenBank/DDBJ whole genome shotgun (WGS) entry which is preliminary data.</text>
</comment>
<dbReference type="Proteomes" id="UP000234323">
    <property type="component" value="Unassembled WGS sequence"/>
</dbReference>
<accession>A0A2I1G1L0</accession>
<name>A0A2I1G1L0_9GLOM</name>
<reference evidence="1 2" key="1">
    <citation type="submission" date="2015-10" db="EMBL/GenBank/DDBJ databases">
        <title>Genome analyses suggest a sexual origin of heterokaryosis in a supposedly ancient asexual fungus.</title>
        <authorList>
            <person name="Ropars J."/>
            <person name="Sedzielewska K."/>
            <person name="Noel J."/>
            <person name="Charron P."/>
            <person name="Farinelli L."/>
            <person name="Marton T."/>
            <person name="Kruger M."/>
            <person name="Pelin A."/>
            <person name="Brachmann A."/>
            <person name="Corradi N."/>
        </authorList>
    </citation>
    <scope>NUCLEOTIDE SEQUENCE [LARGE SCALE GENOMIC DNA]</scope>
    <source>
        <strain evidence="1 2">A4</strain>
    </source>
</reference>
<sequence>MKMEQCFVRKTSDVATDRKQIAHVKDNPEDAIVIITGSTIEAAKSKLRRNQESRIENGIKYLRKRLRRKIPPSGEVELLVDPKEDFMICPKYSELTNEISEYEWDNILKDINEKSASGNSGHGNFPRLSPFRNQKNLITTCQRHFMSGGLKGDSTSSPIHLINNLIEDEKKSYGLCFRTLQRHLIPSEEVTVSLQFCGEYITTLYTTQLPKDNKELGYEISCNWPTNPSDPNSWMIQCQPPEEMFNMASGKNARNLNKQRIIGIRDVFLQSISSRLSGQQGAVSKNFIS</sequence>
<dbReference type="EMBL" id="LLXI01000104">
    <property type="protein sequence ID" value="PKY40503.1"/>
    <property type="molecule type" value="Genomic_DNA"/>
</dbReference>
<gene>
    <name evidence="1" type="ORF">RhiirA4_453883</name>
</gene>